<evidence type="ECO:0000313" key="3">
    <source>
        <dbReference type="Proteomes" id="UP000008370"/>
    </source>
</evidence>
<feature type="compositionally biased region" description="Low complexity" evidence="1">
    <location>
        <begin position="237"/>
        <end position="246"/>
    </location>
</feature>
<feature type="compositionally biased region" description="Low complexity" evidence="1">
    <location>
        <begin position="185"/>
        <end position="205"/>
    </location>
</feature>
<evidence type="ECO:0000256" key="1">
    <source>
        <dbReference type="SAM" id="MobiDB-lite"/>
    </source>
</evidence>
<accession>K5WQJ5</accession>
<dbReference type="EMBL" id="JH930475">
    <property type="protein sequence ID" value="EKM52632.1"/>
    <property type="molecule type" value="Genomic_DNA"/>
</dbReference>
<feature type="region of interest" description="Disordered" evidence="1">
    <location>
        <begin position="391"/>
        <end position="426"/>
    </location>
</feature>
<feature type="compositionally biased region" description="Low complexity" evidence="1">
    <location>
        <begin position="406"/>
        <end position="426"/>
    </location>
</feature>
<dbReference type="GeneID" id="18917913"/>
<reference evidence="2 3" key="1">
    <citation type="journal article" date="2012" name="BMC Genomics">
        <title>Comparative genomics of the white-rot fungi, Phanerochaete carnosa and P. chrysosporium, to elucidate the genetic basis of the distinct wood types they colonize.</title>
        <authorList>
            <person name="Suzuki H."/>
            <person name="MacDonald J."/>
            <person name="Syed K."/>
            <person name="Salamov A."/>
            <person name="Hori C."/>
            <person name="Aerts A."/>
            <person name="Henrissat B."/>
            <person name="Wiebenga A."/>
            <person name="vanKuyk P.A."/>
            <person name="Barry K."/>
            <person name="Lindquist E."/>
            <person name="LaButti K."/>
            <person name="Lapidus A."/>
            <person name="Lucas S."/>
            <person name="Coutinho P."/>
            <person name="Gong Y."/>
            <person name="Samejima M."/>
            <person name="Mahadevan R."/>
            <person name="Abou-Zaid M."/>
            <person name="de Vries R.P."/>
            <person name="Igarashi K."/>
            <person name="Yadav J.S."/>
            <person name="Grigoriev I.V."/>
            <person name="Master E.R."/>
        </authorList>
    </citation>
    <scope>NUCLEOTIDE SEQUENCE [LARGE SCALE GENOMIC DNA]</scope>
    <source>
        <strain evidence="2 3">HHB-10118-sp</strain>
    </source>
</reference>
<name>K5WQJ5_PHACS</name>
<dbReference type="OrthoDB" id="19311at2759"/>
<dbReference type="KEGG" id="pco:PHACADRAFT_261192"/>
<feature type="non-terminal residue" evidence="2">
    <location>
        <position position="485"/>
    </location>
</feature>
<dbReference type="Proteomes" id="UP000008370">
    <property type="component" value="Unassembled WGS sequence"/>
</dbReference>
<dbReference type="InParanoid" id="K5WQJ5"/>
<feature type="region of interest" description="Disordered" evidence="1">
    <location>
        <begin position="237"/>
        <end position="266"/>
    </location>
</feature>
<proteinExistence type="predicted"/>
<dbReference type="AlphaFoldDB" id="K5WQJ5"/>
<sequence length="485" mass="53372">MVSPLHTVLPSVIISVVEHIPDADTAHLVATMSERQAFSPTTPSWLENWRLVLSIGDLYASYRTATRRVIMQVLQSVWSFVKDISVYRRPLAALVFEVWKEQYTDFRDDASAIIVWRVLGDEIVLRNLEDAEIAAGYAQQLSGGAEQPEEQSPGESKDTVAEDVIKFLSEVALEPYEEESWEVQPPSSTVPSPPSALSSSHVSTSHTLSRMHSDFPAAYASKDTGIPSVMSLLSSLASGHSSRSQSQPPHAADPTPTSESTVTAPEHSTVPRAVGAVVALVSAFSQTAFASFAAFDGHLDLAERLYKTLVSLLGAQVPPRLKLVVLQLCMRLRADRDHRLYYATHDFDQDGLIAALSLLIGRGEKQKGDSAVDDRPIDELELRKARARLPQQERMGRRLSRGRGGQPSVSGSSRSRSRVASRLVPPTATVSRLKPREPIWSYPETISFIVPAEADTPSSRFASYDPNHPLERRVLPLSYFLSQLV</sequence>
<feature type="region of interest" description="Disordered" evidence="1">
    <location>
        <begin position="140"/>
        <end position="159"/>
    </location>
</feature>
<protein>
    <submittedName>
        <fullName evidence="2">Uncharacterized protein</fullName>
    </submittedName>
</protein>
<dbReference type="HOGENOM" id="CLU_563326_0_0_1"/>
<organism evidence="2 3">
    <name type="scientific">Phanerochaete carnosa (strain HHB-10118-sp)</name>
    <name type="common">White-rot fungus</name>
    <name type="synonym">Peniophora carnosa</name>
    <dbReference type="NCBI Taxonomy" id="650164"/>
    <lineage>
        <taxon>Eukaryota</taxon>
        <taxon>Fungi</taxon>
        <taxon>Dikarya</taxon>
        <taxon>Basidiomycota</taxon>
        <taxon>Agaricomycotina</taxon>
        <taxon>Agaricomycetes</taxon>
        <taxon>Polyporales</taxon>
        <taxon>Phanerochaetaceae</taxon>
        <taxon>Phanerochaete</taxon>
    </lineage>
</organism>
<feature type="region of interest" description="Disordered" evidence="1">
    <location>
        <begin position="177"/>
        <end position="205"/>
    </location>
</feature>
<evidence type="ECO:0000313" key="2">
    <source>
        <dbReference type="EMBL" id="EKM52632.1"/>
    </source>
</evidence>
<dbReference type="RefSeq" id="XP_007398973.1">
    <property type="nucleotide sequence ID" value="XM_007398911.1"/>
</dbReference>
<gene>
    <name evidence="2" type="ORF">PHACADRAFT_261192</name>
</gene>
<dbReference type="STRING" id="650164.K5WQJ5"/>
<keyword evidence="3" id="KW-1185">Reference proteome</keyword>